<dbReference type="InterPro" id="IPR015712">
    <property type="entry name" value="DNA-dir_RNA_pol_su2"/>
</dbReference>
<protein>
    <recommendedName>
        <fullName evidence="2">DNA-directed RNA polymerase</fullName>
        <ecNumber evidence="2">2.7.7.6</ecNumber>
    </recommendedName>
</protein>
<comment type="similarity">
    <text evidence="1">Belongs to the RNA polymerase beta chain family.</text>
</comment>
<proteinExistence type="inferred from homology"/>
<feature type="domain" description="DNA-directed RNA polymerase subunit 2 hybrid-binding" evidence="7">
    <location>
        <begin position="130"/>
        <end position="182"/>
    </location>
</feature>
<dbReference type="AlphaFoldDB" id="A0AAD4S8P3"/>
<dbReference type="InterPro" id="IPR037033">
    <property type="entry name" value="DNA-dir_RNAP_su2_hyb_sf"/>
</dbReference>
<dbReference type="GO" id="GO:0000428">
    <property type="term" value="C:DNA-directed RNA polymerase complex"/>
    <property type="evidence" value="ECO:0007669"/>
    <property type="project" value="UniProtKB-KW"/>
</dbReference>
<evidence type="ECO:0000256" key="5">
    <source>
        <dbReference type="ARBA" id="ARBA00022695"/>
    </source>
</evidence>
<dbReference type="SUPFAM" id="SSF64484">
    <property type="entry name" value="beta and beta-prime subunits of DNA dependent RNA-polymerase"/>
    <property type="match status" value="1"/>
</dbReference>
<dbReference type="PANTHER" id="PTHR20856">
    <property type="entry name" value="DNA-DIRECTED RNA POLYMERASE I SUBUNIT 2"/>
    <property type="match status" value="1"/>
</dbReference>
<keyword evidence="6" id="KW-0804">Transcription</keyword>
<dbReference type="Gene3D" id="2.40.270.10">
    <property type="entry name" value="DNA-directed RNA polymerase, subunit 2, domain 6"/>
    <property type="match status" value="1"/>
</dbReference>
<comment type="caution">
    <text evidence="8">The sequence shown here is derived from an EMBL/GenBank/DDBJ whole genome shotgun (WGS) entry which is preliminary data.</text>
</comment>
<dbReference type="EMBL" id="JAJJMB010012776">
    <property type="protein sequence ID" value="KAI3873490.1"/>
    <property type="molecule type" value="Genomic_DNA"/>
</dbReference>
<dbReference type="GO" id="GO:0006351">
    <property type="term" value="P:DNA-templated transcription"/>
    <property type="evidence" value="ECO:0007669"/>
    <property type="project" value="InterPro"/>
</dbReference>
<dbReference type="Pfam" id="PF00562">
    <property type="entry name" value="RNA_pol_Rpb2_6"/>
    <property type="match status" value="1"/>
</dbReference>
<keyword evidence="5" id="KW-0548">Nucleotidyltransferase</keyword>
<organism evidence="8 9">
    <name type="scientific">Papaver atlanticum</name>
    <dbReference type="NCBI Taxonomy" id="357466"/>
    <lineage>
        <taxon>Eukaryota</taxon>
        <taxon>Viridiplantae</taxon>
        <taxon>Streptophyta</taxon>
        <taxon>Embryophyta</taxon>
        <taxon>Tracheophyta</taxon>
        <taxon>Spermatophyta</taxon>
        <taxon>Magnoliopsida</taxon>
        <taxon>Ranunculales</taxon>
        <taxon>Papaveraceae</taxon>
        <taxon>Papaveroideae</taxon>
        <taxon>Papaver</taxon>
    </lineage>
</organism>
<sequence length="189" mass="20835">MLLPLKIENLQFAGYAKSGGFLYGRTVASLGVVTLGASMAARQSPIHMTSWNLMYYCCSVNDRLWLQVPTQKVTSAKQVRTSYGFALTVILGASFDKIAMLFAKDAEVLAITRSGILVSTYAGRFYLLCVCGTIVQQEDFPFSKRGICPDLIMNPHEFPSGMTMAKMIELFGGKAGVSCGRFHWHCRHS</sequence>
<keyword evidence="9" id="KW-1185">Reference proteome</keyword>
<dbReference type="GO" id="GO:0003677">
    <property type="term" value="F:DNA binding"/>
    <property type="evidence" value="ECO:0007669"/>
    <property type="project" value="InterPro"/>
</dbReference>
<keyword evidence="4" id="KW-0808">Transferase</keyword>
<evidence type="ECO:0000313" key="8">
    <source>
        <dbReference type="EMBL" id="KAI3873490.1"/>
    </source>
</evidence>
<name>A0AAD4S8P3_9MAGN</name>
<dbReference type="GO" id="GO:0032549">
    <property type="term" value="F:ribonucleoside binding"/>
    <property type="evidence" value="ECO:0007669"/>
    <property type="project" value="InterPro"/>
</dbReference>
<dbReference type="Proteomes" id="UP001202328">
    <property type="component" value="Unassembled WGS sequence"/>
</dbReference>
<dbReference type="EC" id="2.7.7.6" evidence="2"/>
<evidence type="ECO:0000256" key="4">
    <source>
        <dbReference type="ARBA" id="ARBA00022679"/>
    </source>
</evidence>
<evidence type="ECO:0000256" key="6">
    <source>
        <dbReference type="ARBA" id="ARBA00023163"/>
    </source>
</evidence>
<evidence type="ECO:0000313" key="9">
    <source>
        <dbReference type="Proteomes" id="UP001202328"/>
    </source>
</evidence>
<gene>
    <name evidence="8" type="ORF">MKW98_008142</name>
</gene>
<keyword evidence="3" id="KW-0240">DNA-directed RNA polymerase</keyword>
<evidence type="ECO:0000259" key="7">
    <source>
        <dbReference type="Pfam" id="PF00562"/>
    </source>
</evidence>
<dbReference type="GO" id="GO:0003899">
    <property type="term" value="F:DNA-directed RNA polymerase activity"/>
    <property type="evidence" value="ECO:0007669"/>
    <property type="project" value="UniProtKB-EC"/>
</dbReference>
<accession>A0AAD4S8P3</accession>
<evidence type="ECO:0000256" key="3">
    <source>
        <dbReference type="ARBA" id="ARBA00022478"/>
    </source>
</evidence>
<evidence type="ECO:0000256" key="2">
    <source>
        <dbReference type="ARBA" id="ARBA00012418"/>
    </source>
</evidence>
<reference evidence="8" key="1">
    <citation type="submission" date="2022-04" db="EMBL/GenBank/DDBJ databases">
        <title>A functionally conserved STORR gene fusion in Papaver species that diverged 16.8 million years ago.</title>
        <authorList>
            <person name="Catania T."/>
        </authorList>
    </citation>
    <scope>NUCLEOTIDE SEQUENCE</scope>
    <source>
        <strain evidence="8">S-188037</strain>
    </source>
</reference>
<dbReference type="InterPro" id="IPR007120">
    <property type="entry name" value="DNA-dir_RNAP_su2_dom"/>
</dbReference>
<evidence type="ECO:0000256" key="1">
    <source>
        <dbReference type="ARBA" id="ARBA00006835"/>
    </source>
</evidence>